<keyword evidence="3" id="KW-1185">Reference proteome</keyword>
<comment type="caution">
    <text evidence="2">The sequence shown here is derived from an EMBL/GenBank/DDBJ whole genome shotgun (WGS) entry which is preliminary data.</text>
</comment>
<gene>
    <name evidence="2" type="ORF">GCM10009114_22650</name>
</gene>
<dbReference type="SUPFAM" id="SSF158651">
    <property type="entry name" value="YejL-like"/>
    <property type="match status" value="1"/>
</dbReference>
<dbReference type="PIRSF" id="PIRSF006188">
    <property type="entry name" value="UCP006188"/>
    <property type="match status" value="1"/>
</dbReference>
<protein>
    <recommendedName>
        <fullName evidence="1">UPF0352 protein GCM10009114_22650</fullName>
    </recommendedName>
</protein>
<dbReference type="Gene3D" id="1.10.3390.10">
    <property type="entry name" value="YejL-like"/>
    <property type="match status" value="1"/>
</dbReference>
<accession>A0ABN1LKQ3</accession>
<dbReference type="Pfam" id="PF07208">
    <property type="entry name" value="DUF1414"/>
    <property type="match status" value="1"/>
</dbReference>
<dbReference type="NCBIfam" id="NF010242">
    <property type="entry name" value="PRK13689.1"/>
    <property type="match status" value="1"/>
</dbReference>
<evidence type="ECO:0000313" key="2">
    <source>
        <dbReference type="EMBL" id="GAA0857324.1"/>
    </source>
</evidence>
<dbReference type="RefSeq" id="WP_343860018.1">
    <property type="nucleotide sequence ID" value="NZ_BAAAFD010000006.1"/>
</dbReference>
<dbReference type="EMBL" id="BAAAFD010000006">
    <property type="protein sequence ID" value="GAA0857324.1"/>
    <property type="molecule type" value="Genomic_DNA"/>
</dbReference>
<dbReference type="InterPro" id="IPR023202">
    <property type="entry name" value="YejL_sf"/>
</dbReference>
<proteinExistence type="inferred from homology"/>
<dbReference type="InterPro" id="IPR009857">
    <property type="entry name" value="UPF0352"/>
</dbReference>
<dbReference type="HAMAP" id="MF_00816">
    <property type="entry name" value="UPF0352"/>
    <property type="match status" value="1"/>
</dbReference>
<dbReference type="Proteomes" id="UP001500359">
    <property type="component" value="Unassembled WGS sequence"/>
</dbReference>
<comment type="similarity">
    <text evidence="1">Belongs to the UPF0352 family.</text>
</comment>
<reference evidence="2 3" key="1">
    <citation type="journal article" date="2019" name="Int. J. Syst. Evol. Microbiol.">
        <title>The Global Catalogue of Microorganisms (GCM) 10K type strain sequencing project: providing services to taxonomists for standard genome sequencing and annotation.</title>
        <authorList>
            <consortium name="The Broad Institute Genomics Platform"/>
            <consortium name="The Broad Institute Genome Sequencing Center for Infectious Disease"/>
            <person name="Wu L."/>
            <person name="Ma J."/>
        </authorList>
    </citation>
    <scope>NUCLEOTIDE SEQUENCE [LARGE SCALE GENOMIC DNA]</scope>
    <source>
        <strain evidence="2 3">JCM 15896</strain>
    </source>
</reference>
<name>A0ABN1LKQ3_9ALTE</name>
<organism evidence="2 3">
    <name type="scientific">Aliiglaciecola litoralis</name>
    <dbReference type="NCBI Taxonomy" id="582857"/>
    <lineage>
        <taxon>Bacteria</taxon>
        <taxon>Pseudomonadati</taxon>
        <taxon>Pseudomonadota</taxon>
        <taxon>Gammaproteobacteria</taxon>
        <taxon>Alteromonadales</taxon>
        <taxon>Alteromonadaceae</taxon>
        <taxon>Aliiglaciecola</taxon>
    </lineage>
</organism>
<evidence type="ECO:0000256" key="1">
    <source>
        <dbReference type="HAMAP-Rule" id="MF_00816"/>
    </source>
</evidence>
<sequence length="74" mass="8442">MPQQSKYSDAQFEALMNDIVFALEKNQANRDLSLMALGNVITNIFLHQVNADQREKMADKFTQVLLKSINGKQK</sequence>
<evidence type="ECO:0000313" key="3">
    <source>
        <dbReference type="Proteomes" id="UP001500359"/>
    </source>
</evidence>